<organism evidence="1 2">
    <name type="scientific">Peribacillus simplex NBRC 15720 = DSM 1321</name>
    <dbReference type="NCBI Taxonomy" id="1349754"/>
    <lineage>
        <taxon>Bacteria</taxon>
        <taxon>Bacillati</taxon>
        <taxon>Bacillota</taxon>
        <taxon>Bacilli</taxon>
        <taxon>Bacillales</taxon>
        <taxon>Bacillaceae</taxon>
        <taxon>Peribacillus</taxon>
    </lineage>
</organism>
<name>A0A223EPH3_9BACI</name>
<dbReference type="RefSeq" id="WP_063593419.1">
    <property type="nucleotide sequence ID" value="NZ_CP017704.1"/>
</dbReference>
<proteinExistence type="predicted"/>
<dbReference type="GeneID" id="56476344"/>
<dbReference type="Pfam" id="PF17279">
    <property type="entry name" value="DUF5344"/>
    <property type="match status" value="1"/>
</dbReference>
<reference evidence="1 2" key="1">
    <citation type="submission" date="2016-10" db="EMBL/GenBank/DDBJ databases">
        <title>The whole genome sequencing and assembly of Bacillus simplex DSM 1321 strain.</title>
        <authorList>
            <person name="Park M.-K."/>
            <person name="Lee Y.-J."/>
            <person name="Yi H."/>
            <person name="Bahn Y.-S."/>
            <person name="Kim J.F."/>
            <person name="Lee D.-W."/>
        </authorList>
    </citation>
    <scope>NUCLEOTIDE SEQUENCE [LARGE SCALE GENOMIC DNA]</scope>
    <source>
        <strain evidence="1 2">DSM 1321</strain>
    </source>
</reference>
<dbReference type="InterPro" id="IPR046318">
    <property type="entry name" value="DUF5344"/>
</dbReference>
<evidence type="ECO:0000313" key="1">
    <source>
        <dbReference type="EMBL" id="ASS97131.1"/>
    </source>
</evidence>
<sequence>MTTIKLNHPAVMKQVDQVKTALGTVTLGNLPAGELGNNKLEFTSKWIDRETNLEKVFEQYIKIVQKNVEDTRANIDLLKEQDEAIAHTSSHGYPTR</sequence>
<protein>
    <recommendedName>
        <fullName evidence="3">YwqI/YxiC family protein</fullName>
    </recommendedName>
</protein>
<dbReference type="EMBL" id="CP017704">
    <property type="protein sequence ID" value="ASS97131.1"/>
    <property type="molecule type" value="Genomic_DNA"/>
</dbReference>
<dbReference type="Proteomes" id="UP000214618">
    <property type="component" value="Chromosome"/>
</dbReference>
<evidence type="ECO:0008006" key="3">
    <source>
        <dbReference type="Google" id="ProtNLM"/>
    </source>
</evidence>
<evidence type="ECO:0000313" key="2">
    <source>
        <dbReference type="Proteomes" id="UP000214618"/>
    </source>
</evidence>
<gene>
    <name evidence="1" type="ORF">BS1321_26475</name>
</gene>
<accession>A0A223EPH3</accession>
<dbReference type="AlphaFoldDB" id="A0A223EPH3"/>